<geneLocation type="plasmid" evidence="2">
    <name>Plasmid2 dna</name>
</geneLocation>
<dbReference type="Proteomes" id="UP000218418">
    <property type="component" value="Plasmid plasmid2"/>
</dbReference>
<dbReference type="CDD" id="cd02440">
    <property type="entry name" value="AdoMet_MTases"/>
    <property type="match status" value="1"/>
</dbReference>
<keyword evidence="1" id="KW-0614">Plasmid</keyword>
<organism evidence="1 2">
    <name type="scientific">Calothrix parasitica NIES-267</name>
    <dbReference type="NCBI Taxonomy" id="1973488"/>
    <lineage>
        <taxon>Bacteria</taxon>
        <taxon>Bacillati</taxon>
        <taxon>Cyanobacteriota</taxon>
        <taxon>Cyanophyceae</taxon>
        <taxon>Nostocales</taxon>
        <taxon>Calotrichaceae</taxon>
        <taxon>Calothrix</taxon>
    </lineage>
</organism>
<reference evidence="1 2" key="1">
    <citation type="submission" date="2017-06" db="EMBL/GenBank/DDBJ databases">
        <title>Genome sequencing of cyanobaciteial culture collection at National Institute for Environmental Studies (NIES).</title>
        <authorList>
            <person name="Hirose Y."/>
            <person name="Shimura Y."/>
            <person name="Fujisawa T."/>
            <person name="Nakamura Y."/>
            <person name="Kawachi M."/>
        </authorList>
    </citation>
    <scope>NUCLEOTIDE SEQUENCE [LARGE SCALE GENOMIC DNA]</scope>
    <source>
        <strain evidence="1 2">NIES-267</strain>
        <plasmid evidence="2">Plasmid2 dna</plasmid>
    </source>
</reference>
<gene>
    <name evidence="1" type="ORF">NIES267_73810</name>
</gene>
<accession>A0A1Z4M310</accession>
<sequence>MPYYKNQQQQVDLLKSLVNINKDTRILDLGYGQGFHLTKLQELSNFVYGFDKETNEVRSPILPNTKKLDFFQEDWELDNLDLVYCLSPFFGEDWNNFDLLASKVAGSLKTGGKFVLDLFDWNSMAIGTKYKDWSFPKDNVIIINRYAREEKAGLCFRKVLTPQNNTFKTIRDVELSWRIFDRSELVEITNKAGLKLTHDCYNFDINQKGLWEPQLTRKRLVVVFEKS</sequence>
<evidence type="ECO:0000313" key="2">
    <source>
        <dbReference type="Proteomes" id="UP000218418"/>
    </source>
</evidence>
<dbReference type="EMBL" id="AP018229">
    <property type="protein sequence ID" value="BAY87857.1"/>
    <property type="molecule type" value="Genomic_DNA"/>
</dbReference>
<dbReference type="InterPro" id="IPR029063">
    <property type="entry name" value="SAM-dependent_MTases_sf"/>
</dbReference>
<dbReference type="Gene3D" id="3.40.50.150">
    <property type="entry name" value="Vaccinia Virus protein VP39"/>
    <property type="match status" value="1"/>
</dbReference>
<keyword evidence="2" id="KW-1185">Reference proteome</keyword>
<evidence type="ECO:0000313" key="1">
    <source>
        <dbReference type="EMBL" id="BAY87857.1"/>
    </source>
</evidence>
<dbReference type="AlphaFoldDB" id="A0A1Z4M310"/>
<dbReference type="OrthoDB" id="449182at2"/>
<protein>
    <recommendedName>
        <fullName evidence="3">Methyltransferase domain-containing protein</fullName>
    </recommendedName>
</protein>
<dbReference type="SUPFAM" id="SSF53335">
    <property type="entry name" value="S-adenosyl-L-methionine-dependent methyltransferases"/>
    <property type="match status" value="1"/>
</dbReference>
<evidence type="ECO:0008006" key="3">
    <source>
        <dbReference type="Google" id="ProtNLM"/>
    </source>
</evidence>
<name>A0A1Z4M310_9CYAN</name>
<proteinExistence type="predicted"/>